<dbReference type="AlphaFoldDB" id="A0A699XMP8"/>
<dbReference type="SUPFAM" id="SSF57756">
    <property type="entry name" value="Retrovirus zinc finger-like domains"/>
    <property type="match status" value="1"/>
</dbReference>
<keyword evidence="1" id="KW-0863">Zinc-finger</keyword>
<keyword evidence="1" id="KW-0479">Metal-binding</keyword>
<gene>
    <name evidence="3" type="ORF">Tci_933134</name>
</gene>
<keyword evidence="1" id="KW-0862">Zinc</keyword>
<dbReference type="PROSITE" id="PS50158">
    <property type="entry name" value="ZF_CCHC"/>
    <property type="match status" value="1"/>
</dbReference>
<dbReference type="InterPro" id="IPR001878">
    <property type="entry name" value="Znf_CCHC"/>
</dbReference>
<protein>
    <recommendedName>
        <fullName evidence="2">CCHC-type domain-containing protein</fullName>
    </recommendedName>
</protein>
<reference evidence="3" key="1">
    <citation type="journal article" date="2019" name="Sci. Rep.">
        <title>Draft genome of Tanacetum cinerariifolium, the natural source of mosquito coil.</title>
        <authorList>
            <person name="Yamashiro T."/>
            <person name="Shiraishi A."/>
            <person name="Satake H."/>
            <person name="Nakayama K."/>
        </authorList>
    </citation>
    <scope>NUCLEOTIDE SEQUENCE</scope>
</reference>
<accession>A0A699XMP8</accession>
<dbReference type="EMBL" id="BKCJ011887623">
    <property type="protein sequence ID" value="GFD61165.1"/>
    <property type="molecule type" value="Genomic_DNA"/>
</dbReference>
<dbReference type="GO" id="GO:0003676">
    <property type="term" value="F:nucleic acid binding"/>
    <property type="evidence" value="ECO:0007669"/>
    <property type="project" value="InterPro"/>
</dbReference>
<dbReference type="GO" id="GO:0008270">
    <property type="term" value="F:zinc ion binding"/>
    <property type="evidence" value="ECO:0007669"/>
    <property type="project" value="UniProtKB-KW"/>
</dbReference>
<dbReference type="Gene3D" id="4.10.60.10">
    <property type="entry name" value="Zinc finger, CCHC-type"/>
    <property type="match status" value="1"/>
</dbReference>
<dbReference type="InterPro" id="IPR036875">
    <property type="entry name" value="Znf_CCHC_sf"/>
</dbReference>
<comment type="caution">
    <text evidence="3">The sequence shown here is derived from an EMBL/GenBank/DDBJ whole genome shotgun (WGS) entry which is preliminary data.</text>
</comment>
<organism evidence="3">
    <name type="scientific">Tanacetum cinerariifolium</name>
    <name type="common">Dalmatian daisy</name>
    <name type="synonym">Chrysanthemum cinerariifolium</name>
    <dbReference type="NCBI Taxonomy" id="118510"/>
    <lineage>
        <taxon>Eukaryota</taxon>
        <taxon>Viridiplantae</taxon>
        <taxon>Streptophyta</taxon>
        <taxon>Embryophyta</taxon>
        <taxon>Tracheophyta</taxon>
        <taxon>Spermatophyta</taxon>
        <taxon>Magnoliopsida</taxon>
        <taxon>eudicotyledons</taxon>
        <taxon>Gunneridae</taxon>
        <taxon>Pentapetalae</taxon>
        <taxon>asterids</taxon>
        <taxon>campanulids</taxon>
        <taxon>Asterales</taxon>
        <taxon>Asteraceae</taxon>
        <taxon>Asteroideae</taxon>
        <taxon>Anthemideae</taxon>
        <taxon>Anthemidinae</taxon>
        <taxon>Tanacetum</taxon>
    </lineage>
</organism>
<evidence type="ECO:0000313" key="3">
    <source>
        <dbReference type="EMBL" id="GFD61165.1"/>
    </source>
</evidence>
<dbReference type="SMART" id="SM00343">
    <property type="entry name" value="ZnF_C2HC"/>
    <property type="match status" value="1"/>
</dbReference>
<proteinExistence type="predicted"/>
<sequence length="74" mass="8570">MRADRFWKKISIQGTNVAGFKSNVECFNCPQMGHFAMECRAPKSQYRIRRDNYKQGSKVEEQALKALKEIDEVG</sequence>
<feature type="domain" description="CCHC-type" evidence="2">
    <location>
        <begin position="26"/>
        <end position="40"/>
    </location>
</feature>
<dbReference type="Pfam" id="PF00098">
    <property type="entry name" value="zf-CCHC"/>
    <property type="match status" value="1"/>
</dbReference>
<name>A0A699XMP8_TANCI</name>
<evidence type="ECO:0000259" key="2">
    <source>
        <dbReference type="PROSITE" id="PS50158"/>
    </source>
</evidence>
<evidence type="ECO:0000256" key="1">
    <source>
        <dbReference type="PROSITE-ProRule" id="PRU00047"/>
    </source>
</evidence>